<dbReference type="AlphaFoldDB" id="A0A5S5C5D6"/>
<dbReference type="Proteomes" id="UP000323257">
    <property type="component" value="Unassembled WGS sequence"/>
</dbReference>
<comment type="caution">
    <text evidence="3">The sequence shown here is derived from an EMBL/GenBank/DDBJ whole genome shotgun (WGS) entry which is preliminary data.</text>
</comment>
<reference evidence="3 4" key="1">
    <citation type="submission" date="2019-07" db="EMBL/GenBank/DDBJ databases">
        <title>Genomic Encyclopedia of Type Strains, Phase III (KMG-III): the genomes of soil and plant-associated and newly described type strains.</title>
        <authorList>
            <person name="Whitman W."/>
        </authorList>
    </citation>
    <scope>NUCLEOTIDE SEQUENCE [LARGE SCALE GENOMIC DNA]</scope>
    <source>
        <strain evidence="3 4">BL24</strain>
    </source>
</reference>
<keyword evidence="4" id="KW-1185">Reference proteome</keyword>
<dbReference type="RefSeq" id="WP_148929896.1">
    <property type="nucleotide sequence ID" value="NZ_VNHS01000005.1"/>
</dbReference>
<feature type="transmembrane region" description="Helical" evidence="1">
    <location>
        <begin position="82"/>
        <end position="99"/>
    </location>
</feature>
<keyword evidence="1" id="KW-0472">Membrane</keyword>
<keyword evidence="1" id="KW-1133">Transmembrane helix</keyword>
<name>A0A5S5C5D6_9BACL</name>
<protein>
    <submittedName>
        <fullName evidence="3">Putative zinc finger protein</fullName>
    </submittedName>
</protein>
<dbReference type="OrthoDB" id="6194834at2"/>
<proteinExistence type="predicted"/>
<dbReference type="InterPro" id="IPR027383">
    <property type="entry name" value="Znf_put"/>
</dbReference>
<evidence type="ECO:0000256" key="1">
    <source>
        <dbReference type="SAM" id="Phobius"/>
    </source>
</evidence>
<gene>
    <name evidence="3" type="ORF">BCM02_105189</name>
</gene>
<evidence type="ECO:0000313" key="3">
    <source>
        <dbReference type="EMBL" id="TYP74645.1"/>
    </source>
</evidence>
<keyword evidence="1" id="KW-0812">Transmembrane</keyword>
<dbReference type="EMBL" id="VNHS01000005">
    <property type="protein sequence ID" value="TYP74645.1"/>
    <property type="molecule type" value="Genomic_DNA"/>
</dbReference>
<evidence type="ECO:0000259" key="2">
    <source>
        <dbReference type="Pfam" id="PF13490"/>
    </source>
</evidence>
<organism evidence="3 4">
    <name type="scientific">Paenibacillus methanolicus</name>
    <dbReference type="NCBI Taxonomy" id="582686"/>
    <lineage>
        <taxon>Bacteria</taxon>
        <taxon>Bacillati</taxon>
        <taxon>Bacillota</taxon>
        <taxon>Bacilli</taxon>
        <taxon>Bacillales</taxon>
        <taxon>Paenibacillaceae</taxon>
        <taxon>Paenibacillus</taxon>
    </lineage>
</organism>
<dbReference type="Pfam" id="PF13490">
    <property type="entry name" value="zf-HC2"/>
    <property type="match status" value="1"/>
</dbReference>
<sequence>MKRISCEIIQDLLPLYHDEVCSTESVALIEAHLADCERCSAELNAIKAAIRLPEADVANNYDEAAAIKEIAVLWRRSKVKSLMMGLLAAVLLFGGYVALSQWEMVKVPADIIKIYEVSRLSDGRIVYHAKFTDGYEVNRIRYDTDEKGNFYLTPLRPVIKTKVLSERLSEMYESLEHEQYLYKEKHGSEMKAVYFRTSDEDILIWKQGMALPPASEKVETELRPE</sequence>
<feature type="domain" description="Putative zinc-finger" evidence="2">
    <location>
        <begin position="6"/>
        <end position="39"/>
    </location>
</feature>
<accession>A0A5S5C5D6</accession>
<evidence type="ECO:0000313" key="4">
    <source>
        <dbReference type="Proteomes" id="UP000323257"/>
    </source>
</evidence>